<feature type="transmembrane region" description="Helical" evidence="6">
    <location>
        <begin position="106"/>
        <end position="124"/>
    </location>
</feature>
<evidence type="ECO:0000256" key="5">
    <source>
        <dbReference type="PIRSR" id="PIRSR604254-1"/>
    </source>
</evidence>
<gene>
    <name evidence="7" type="ORF">HKI87_02g09970</name>
</gene>
<dbReference type="Pfam" id="PF03006">
    <property type="entry name" value="HlyIII"/>
    <property type="match status" value="1"/>
</dbReference>
<reference evidence="7 8" key="1">
    <citation type="submission" date="2024-03" db="EMBL/GenBank/DDBJ databases">
        <title>Complete genome sequence of the green alga Chloropicon roscoffensis RCC1871.</title>
        <authorList>
            <person name="Lemieux C."/>
            <person name="Pombert J.-F."/>
            <person name="Otis C."/>
            <person name="Turmel M."/>
        </authorList>
    </citation>
    <scope>NUCLEOTIDE SEQUENCE [LARGE SCALE GENOMIC DNA]</scope>
    <source>
        <strain evidence="7 8">RCC1871</strain>
    </source>
</reference>
<feature type="transmembrane region" description="Helical" evidence="6">
    <location>
        <begin position="156"/>
        <end position="173"/>
    </location>
</feature>
<keyword evidence="2 6" id="KW-0812">Transmembrane</keyword>
<sequence length="241" mass="25278">MGMEREGEEKAPLVMHQAKRIPAGAPVTNTTTKTKPALRGVSHQAACVGSAMAGVALIRAAPEGKITVSVAVYAASLVCLFGVSAVYHRITWTPEQRRIARRVDHAAIFVLIAGTYTPIATVALQGPAADACLALVWSLCLAGVGLSVFWPDAPKALVALICVAYGCAGAWEWSSFAAGLSHAEVALIASGGALYAVGAWAYAARRPDPWPLTFGYHEVFHALTIAATACHFAAIWLLATR</sequence>
<proteinExistence type="predicted"/>
<feature type="binding site" evidence="5">
    <location>
        <position position="88"/>
    </location>
    <ligand>
        <name>Zn(2+)</name>
        <dbReference type="ChEBI" id="CHEBI:29105"/>
    </ligand>
</feature>
<dbReference type="PANTHER" id="PTHR20855">
    <property type="entry name" value="ADIPOR/PROGESTIN RECEPTOR-RELATED"/>
    <property type="match status" value="1"/>
</dbReference>
<evidence type="ECO:0000256" key="2">
    <source>
        <dbReference type="ARBA" id="ARBA00022692"/>
    </source>
</evidence>
<accession>A0AAX4P067</accession>
<evidence type="ECO:0000313" key="7">
    <source>
        <dbReference type="EMBL" id="WZN59471.1"/>
    </source>
</evidence>
<evidence type="ECO:0000256" key="6">
    <source>
        <dbReference type="SAM" id="Phobius"/>
    </source>
</evidence>
<comment type="subcellular location">
    <subcellularLocation>
        <location evidence="1">Membrane</location>
        <topology evidence="1">Multi-pass membrane protein</topology>
    </subcellularLocation>
</comment>
<feature type="binding site" evidence="5">
    <location>
        <position position="217"/>
    </location>
    <ligand>
        <name>Zn(2+)</name>
        <dbReference type="ChEBI" id="CHEBI:29105"/>
    </ligand>
</feature>
<dbReference type="PANTHER" id="PTHR20855:SF3">
    <property type="entry name" value="LD03007P"/>
    <property type="match status" value="1"/>
</dbReference>
<dbReference type="GO" id="GO:0046872">
    <property type="term" value="F:metal ion binding"/>
    <property type="evidence" value="ECO:0007669"/>
    <property type="project" value="UniProtKB-KW"/>
</dbReference>
<dbReference type="GO" id="GO:0009744">
    <property type="term" value="P:response to sucrose"/>
    <property type="evidence" value="ECO:0007669"/>
    <property type="project" value="UniProtKB-ARBA"/>
</dbReference>
<dbReference type="Proteomes" id="UP001472866">
    <property type="component" value="Chromosome 02"/>
</dbReference>
<dbReference type="AlphaFoldDB" id="A0AAX4P067"/>
<feature type="transmembrane region" description="Helical" evidence="6">
    <location>
        <begin position="66"/>
        <end position="86"/>
    </location>
</feature>
<evidence type="ECO:0000256" key="4">
    <source>
        <dbReference type="ARBA" id="ARBA00023136"/>
    </source>
</evidence>
<evidence type="ECO:0000313" key="8">
    <source>
        <dbReference type="Proteomes" id="UP001472866"/>
    </source>
</evidence>
<evidence type="ECO:0000256" key="1">
    <source>
        <dbReference type="ARBA" id="ARBA00004141"/>
    </source>
</evidence>
<feature type="transmembrane region" description="Helical" evidence="6">
    <location>
        <begin position="185"/>
        <end position="204"/>
    </location>
</feature>
<protein>
    <submittedName>
        <fullName evidence="7">AdipoR/hemolysin-III-related protein</fullName>
    </submittedName>
</protein>
<name>A0AAX4P067_9CHLO</name>
<evidence type="ECO:0000256" key="3">
    <source>
        <dbReference type="ARBA" id="ARBA00022989"/>
    </source>
</evidence>
<keyword evidence="8" id="KW-1185">Reference proteome</keyword>
<keyword evidence="5" id="KW-0862">Zinc</keyword>
<dbReference type="GO" id="GO:0016020">
    <property type="term" value="C:membrane"/>
    <property type="evidence" value="ECO:0007669"/>
    <property type="project" value="UniProtKB-SubCell"/>
</dbReference>
<keyword evidence="4 6" id="KW-0472">Membrane</keyword>
<dbReference type="EMBL" id="CP151502">
    <property type="protein sequence ID" value="WZN59471.1"/>
    <property type="molecule type" value="Genomic_DNA"/>
</dbReference>
<feature type="binding site" evidence="5">
    <location>
        <position position="221"/>
    </location>
    <ligand>
        <name>Zn(2+)</name>
        <dbReference type="ChEBI" id="CHEBI:29105"/>
    </ligand>
</feature>
<organism evidence="7 8">
    <name type="scientific">Chloropicon roscoffensis</name>
    <dbReference type="NCBI Taxonomy" id="1461544"/>
    <lineage>
        <taxon>Eukaryota</taxon>
        <taxon>Viridiplantae</taxon>
        <taxon>Chlorophyta</taxon>
        <taxon>Chloropicophyceae</taxon>
        <taxon>Chloropicales</taxon>
        <taxon>Chloropicaceae</taxon>
        <taxon>Chloropicon</taxon>
    </lineage>
</organism>
<keyword evidence="5" id="KW-0479">Metal-binding</keyword>
<feature type="transmembrane region" description="Helical" evidence="6">
    <location>
        <begin position="219"/>
        <end position="239"/>
    </location>
</feature>
<keyword evidence="3 6" id="KW-1133">Transmembrane helix</keyword>
<dbReference type="InterPro" id="IPR004254">
    <property type="entry name" value="AdipoR/HlyIII-related"/>
</dbReference>